<dbReference type="HOGENOM" id="CLU_2041962_0_0_1"/>
<sequence length="121" mass="13590">MAAAAADDELEALPESVVDAVFGEKKRARRDDDELDAYEAHMGERKREKKKKKGKKAKRRAYERDGFEVVALDAEDDDGGGAVPKTASEFVRARLMEKHARSGEMLRDVRTGRIPNAFARR</sequence>
<evidence type="ECO:0000313" key="3">
    <source>
        <dbReference type="Proteomes" id="UP000001568"/>
    </source>
</evidence>
<dbReference type="AlphaFoldDB" id="A4RRQ6"/>
<keyword evidence="3" id="KW-1185">Reference proteome</keyword>
<dbReference type="OrthoDB" id="10603046at2759"/>
<protein>
    <submittedName>
        <fullName evidence="2">Uncharacterized protein</fullName>
    </submittedName>
</protein>
<dbReference type="RefSeq" id="XP_001415942.1">
    <property type="nucleotide sequence ID" value="XM_001415905.1"/>
</dbReference>
<gene>
    <name evidence="2" type="ORF">OSTLU_13916</name>
</gene>
<feature type="region of interest" description="Disordered" evidence="1">
    <location>
        <begin position="38"/>
        <end position="60"/>
    </location>
</feature>
<reference evidence="2 3" key="1">
    <citation type="journal article" date="2007" name="Proc. Natl. Acad. Sci. U.S.A.">
        <title>The tiny eukaryote Ostreococcus provides genomic insights into the paradox of plankton speciation.</title>
        <authorList>
            <person name="Palenik B."/>
            <person name="Grimwood J."/>
            <person name="Aerts A."/>
            <person name="Rouze P."/>
            <person name="Salamov A."/>
            <person name="Putnam N."/>
            <person name="Dupont C."/>
            <person name="Jorgensen R."/>
            <person name="Derelle E."/>
            <person name="Rombauts S."/>
            <person name="Zhou K."/>
            <person name="Otillar R."/>
            <person name="Merchant S.S."/>
            <person name="Podell S."/>
            <person name="Gaasterland T."/>
            <person name="Napoli C."/>
            <person name="Gendler K."/>
            <person name="Manuell A."/>
            <person name="Tai V."/>
            <person name="Vallon O."/>
            <person name="Piganeau G."/>
            <person name="Jancek S."/>
            <person name="Heijde M."/>
            <person name="Jabbari K."/>
            <person name="Bowler C."/>
            <person name="Lohr M."/>
            <person name="Robbens S."/>
            <person name="Werner G."/>
            <person name="Dubchak I."/>
            <person name="Pazour G.J."/>
            <person name="Ren Q."/>
            <person name="Paulsen I."/>
            <person name="Delwiche C."/>
            <person name="Schmutz J."/>
            <person name="Rokhsar D."/>
            <person name="Van de Peer Y."/>
            <person name="Moreau H."/>
            <person name="Grigoriev I.V."/>
        </authorList>
    </citation>
    <scope>NUCLEOTIDE SEQUENCE [LARGE SCALE GENOMIC DNA]</scope>
    <source>
        <strain evidence="2 3">CCE9901</strain>
    </source>
</reference>
<dbReference type="Gramene" id="ABO94234">
    <property type="protein sequence ID" value="ABO94234"/>
    <property type="gene ID" value="OSTLU_13916"/>
</dbReference>
<feature type="compositionally biased region" description="Basic residues" evidence="1">
    <location>
        <begin position="47"/>
        <end position="59"/>
    </location>
</feature>
<accession>A4RRQ6</accession>
<dbReference type="Proteomes" id="UP000001568">
    <property type="component" value="Chromosome 1"/>
</dbReference>
<organism evidence="2 3">
    <name type="scientific">Ostreococcus lucimarinus (strain CCE9901)</name>
    <dbReference type="NCBI Taxonomy" id="436017"/>
    <lineage>
        <taxon>Eukaryota</taxon>
        <taxon>Viridiplantae</taxon>
        <taxon>Chlorophyta</taxon>
        <taxon>Mamiellophyceae</taxon>
        <taxon>Mamiellales</taxon>
        <taxon>Bathycoccaceae</taxon>
        <taxon>Ostreococcus</taxon>
    </lineage>
</organism>
<proteinExistence type="predicted"/>
<evidence type="ECO:0000256" key="1">
    <source>
        <dbReference type="SAM" id="MobiDB-lite"/>
    </source>
</evidence>
<evidence type="ECO:0000313" key="2">
    <source>
        <dbReference type="EMBL" id="ABO94234.1"/>
    </source>
</evidence>
<dbReference type="EMBL" id="CP000581">
    <property type="protein sequence ID" value="ABO94234.1"/>
    <property type="molecule type" value="Genomic_DNA"/>
</dbReference>
<dbReference type="GeneID" id="4999605"/>
<name>A4RRQ6_OSTLU</name>
<dbReference type="KEGG" id="olu:OSTLU_13916"/>